<reference evidence="9" key="1">
    <citation type="submission" date="2025-08" db="UniProtKB">
        <authorList>
            <consortium name="RefSeq"/>
        </authorList>
    </citation>
    <scope>IDENTIFICATION</scope>
    <source>
        <tissue evidence="9">Fruit stalk</tissue>
    </source>
</reference>
<evidence type="ECO:0000313" key="8">
    <source>
        <dbReference type="Proteomes" id="UP000515121"/>
    </source>
</evidence>
<dbReference type="EC" id="2.3.2.27" evidence="2"/>
<dbReference type="Pfam" id="PF13639">
    <property type="entry name" value="zf-RING_2"/>
    <property type="match status" value="1"/>
</dbReference>
<feature type="domain" description="RING-type" evidence="7">
    <location>
        <begin position="192"/>
        <end position="235"/>
    </location>
</feature>
<dbReference type="RefSeq" id="XP_022716202.1">
    <property type="nucleotide sequence ID" value="XM_022860467.1"/>
</dbReference>
<dbReference type="PANTHER" id="PTHR15710:SF77">
    <property type="entry name" value="RING-H2 FINGER PROTEIN ATL21B"/>
    <property type="match status" value="1"/>
</dbReference>
<dbReference type="GeneID" id="111275255"/>
<proteinExistence type="predicted"/>
<name>A0A6P5WKC6_DURZI</name>
<keyword evidence="3" id="KW-0479">Metal-binding</keyword>
<dbReference type="InterPro" id="IPR001841">
    <property type="entry name" value="Znf_RING"/>
</dbReference>
<dbReference type="GO" id="GO:0005737">
    <property type="term" value="C:cytoplasm"/>
    <property type="evidence" value="ECO:0007669"/>
    <property type="project" value="TreeGrafter"/>
</dbReference>
<evidence type="ECO:0000256" key="4">
    <source>
        <dbReference type="ARBA" id="ARBA00022771"/>
    </source>
</evidence>
<evidence type="ECO:0000256" key="6">
    <source>
        <dbReference type="PROSITE-ProRule" id="PRU00175"/>
    </source>
</evidence>
<dbReference type="SUPFAM" id="SSF57850">
    <property type="entry name" value="RING/U-box"/>
    <property type="match status" value="1"/>
</dbReference>
<dbReference type="OrthoDB" id="3365801at2759"/>
<dbReference type="KEGG" id="dzi:111275255"/>
<dbReference type="Gene3D" id="3.30.40.10">
    <property type="entry name" value="Zinc/RING finger domain, C3HC4 (zinc finger)"/>
    <property type="match status" value="1"/>
</dbReference>
<dbReference type="AlphaFoldDB" id="A0A6P5WKC6"/>
<evidence type="ECO:0000313" key="9">
    <source>
        <dbReference type="RefSeq" id="XP_022716202.1"/>
    </source>
</evidence>
<dbReference type="SMART" id="SM00744">
    <property type="entry name" value="RINGv"/>
    <property type="match status" value="1"/>
</dbReference>
<evidence type="ECO:0000259" key="7">
    <source>
        <dbReference type="PROSITE" id="PS50089"/>
    </source>
</evidence>
<gene>
    <name evidence="9" type="primary">LOC111275255</name>
</gene>
<evidence type="ECO:0000256" key="1">
    <source>
        <dbReference type="ARBA" id="ARBA00000900"/>
    </source>
</evidence>
<dbReference type="InterPro" id="IPR011016">
    <property type="entry name" value="Znf_RING-CH"/>
</dbReference>
<organism evidence="8 9">
    <name type="scientific">Durio zibethinus</name>
    <name type="common">Durian</name>
    <dbReference type="NCBI Taxonomy" id="66656"/>
    <lineage>
        <taxon>Eukaryota</taxon>
        <taxon>Viridiplantae</taxon>
        <taxon>Streptophyta</taxon>
        <taxon>Embryophyta</taxon>
        <taxon>Tracheophyta</taxon>
        <taxon>Spermatophyta</taxon>
        <taxon>Magnoliopsida</taxon>
        <taxon>eudicotyledons</taxon>
        <taxon>Gunneridae</taxon>
        <taxon>Pentapetalae</taxon>
        <taxon>rosids</taxon>
        <taxon>malvids</taxon>
        <taxon>Malvales</taxon>
        <taxon>Malvaceae</taxon>
        <taxon>Helicteroideae</taxon>
        <taxon>Durio</taxon>
    </lineage>
</organism>
<protein>
    <recommendedName>
        <fullName evidence="2">RING-type E3 ubiquitin transferase</fullName>
        <ecNumber evidence="2">2.3.2.27</ecNumber>
    </recommendedName>
</protein>
<dbReference type="PANTHER" id="PTHR15710">
    <property type="entry name" value="E3 UBIQUITIN-PROTEIN LIGASE PRAJA"/>
    <property type="match status" value="1"/>
</dbReference>
<dbReference type="InterPro" id="IPR013083">
    <property type="entry name" value="Znf_RING/FYVE/PHD"/>
</dbReference>
<keyword evidence="8" id="KW-1185">Reference proteome</keyword>
<keyword evidence="5" id="KW-0862">Zinc</keyword>
<evidence type="ECO:0000256" key="2">
    <source>
        <dbReference type="ARBA" id="ARBA00012483"/>
    </source>
</evidence>
<accession>A0A6P5WKC6</accession>
<dbReference type="PROSITE" id="PS50089">
    <property type="entry name" value="ZF_RING_2"/>
    <property type="match status" value="1"/>
</dbReference>
<sequence length="245" mass="28244">MPMCGNRMRMKNLVGPIKLFNKSDLSYRMSMKNLVGLMKLVNKLDLFFKPLELEDENGRVRERVEESWDTSLLRRSELLSSDDIIVYIIDHLTDAGFYDGDIEEMLDGIFNEIIFILYKEENSKLGVVPIRLCVFRWERWEDEAAEADEDMAMEEAMAETALKPVPATKESIQALRKVKLGDIIPRFSSEQCVICFEELSLQAKDDLTSMPCSHLFHENCIVKWLNTSHLCPLCHFPMPTNANGQ</sequence>
<comment type="catalytic activity">
    <reaction evidence="1">
        <text>S-ubiquitinyl-[E2 ubiquitin-conjugating enzyme]-L-cysteine + [acceptor protein]-L-lysine = [E2 ubiquitin-conjugating enzyme]-L-cysteine + N(6)-ubiquitinyl-[acceptor protein]-L-lysine.</text>
        <dbReference type="EC" id="2.3.2.27"/>
    </reaction>
</comment>
<dbReference type="CDD" id="cd16454">
    <property type="entry name" value="RING-H2_PA-TM-RING"/>
    <property type="match status" value="1"/>
</dbReference>
<keyword evidence="4 6" id="KW-0863">Zinc-finger</keyword>
<dbReference type="GO" id="GO:0061630">
    <property type="term" value="F:ubiquitin protein ligase activity"/>
    <property type="evidence" value="ECO:0007669"/>
    <property type="project" value="UniProtKB-EC"/>
</dbReference>
<dbReference type="GO" id="GO:0016567">
    <property type="term" value="P:protein ubiquitination"/>
    <property type="evidence" value="ECO:0007669"/>
    <property type="project" value="TreeGrafter"/>
</dbReference>
<evidence type="ECO:0000256" key="5">
    <source>
        <dbReference type="ARBA" id="ARBA00022833"/>
    </source>
</evidence>
<dbReference type="Proteomes" id="UP000515121">
    <property type="component" value="Unplaced"/>
</dbReference>
<evidence type="ECO:0000256" key="3">
    <source>
        <dbReference type="ARBA" id="ARBA00022723"/>
    </source>
</evidence>
<dbReference type="GO" id="GO:0008270">
    <property type="term" value="F:zinc ion binding"/>
    <property type="evidence" value="ECO:0007669"/>
    <property type="project" value="UniProtKB-KW"/>
</dbReference>
<dbReference type="SMART" id="SM00184">
    <property type="entry name" value="RING"/>
    <property type="match status" value="1"/>
</dbReference>